<gene>
    <name evidence="2" type="ORF">GCM10010969_10350</name>
</gene>
<dbReference type="Pfam" id="PF17762">
    <property type="entry name" value="HTH_ParB"/>
    <property type="match status" value="1"/>
</dbReference>
<dbReference type="Proteomes" id="UP000606653">
    <property type="component" value="Unassembled WGS sequence"/>
</dbReference>
<accession>A0ABQ2KVZ4</accession>
<dbReference type="EMBL" id="BMLN01000002">
    <property type="protein sequence ID" value="GGN95031.1"/>
    <property type="molecule type" value="Genomic_DNA"/>
</dbReference>
<sequence>MKSKLTERHQAMAYVLKHEFGYTQKDIASLMKVNQSTISNAIKEFKFKKQIQDLSLELKEARDKISQIAEKGIDSSTLIGSPMIIDITPKS</sequence>
<evidence type="ECO:0000259" key="1">
    <source>
        <dbReference type="Pfam" id="PF17762"/>
    </source>
</evidence>
<dbReference type="RefSeq" id="WP_018976981.1">
    <property type="nucleotide sequence ID" value="NZ_BMLN01000002.1"/>
</dbReference>
<feature type="domain" description="ParB/Spo0J HTH" evidence="1">
    <location>
        <begin position="10"/>
        <end position="54"/>
    </location>
</feature>
<organism evidence="2 3">
    <name type="scientific">Saccharibacillus kuerlensis</name>
    <dbReference type="NCBI Taxonomy" id="459527"/>
    <lineage>
        <taxon>Bacteria</taxon>
        <taxon>Bacillati</taxon>
        <taxon>Bacillota</taxon>
        <taxon>Bacilli</taxon>
        <taxon>Bacillales</taxon>
        <taxon>Paenibacillaceae</taxon>
        <taxon>Saccharibacillus</taxon>
    </lineage>
</organism>
<keyword evidence="3" id="KW-1185">Reference proteome</keyword>
<protein>
    <recommendedName>
        <fullName evidence="1">ParB/Spo0J HTH domain-containing protein</fullName>
    </recommendedName>
</protein>
<proteinExistence type="predicted"/>
<comment type="caution">
    <text evidence="2">The sequence shown here is derived from an EMBL/GenBank/DDBJ whole genome shotgun (WGS) entry which is preliminary data.</text>
</comment>
<name>A0ABQ2KVZ4_9BACL</name>
<reference evidence="3" key="1">
    <citation type="journal article" date="2019" name="Int. J. Syst. Evol. Microbiol.">
        <title>The Global Catalogue of Microorganisms (GCM) 10K type strain sequencing project: providing services to taxonomists for standard genome sequencing and annotation.</title>
        <authorList>
            <consortium name="The Broad Institute Genomics Platform"/>
            <consortium name="The Broad Institute Genome Sequencing Center for Infectious Disease"/>
            <person name="Wu L."/>
            <person name="Ma J."/>
        </authorList>
    </citation>
    <scope>NUCLEOTIDE SEQUENCE [LARGE SCALE GENOMIC DNA]</scope>
    <source>
        <strain evidence="3">CGMCC 1.6964</strain>
    </source>
</reference>
<dbReference type="SUPFAM" id="SSF109709">
    <property type="entry name" value="KorB DNA-binding domain-like"/>
    <property type="match status" value="1"/>
</dbReference>
<dbReference type="InterPro" id="IPR041468">
    <property type="entry name" value="HTH_ParB/Spo0J"/>
</dbReference>
<dbReference type="Gene3D" id="1.10.10.2830">
    <property type="match status" value="1"/>
</dbReference>
<evidence type="ECO:0000313" key="3">
    <source>
        <dbReference type="Proteomes" id="UP000606653"/>
    </source>
</evidence>
<evidence type="ECO:0000313" key="2">
    <source>
        <dbReference type="EMBL" id="GGN95031.1"/>
    </source>
</evidence>